<dbReference type="Proteomes" id="UP000664169">
    <property type="component" value="Unassembled WGS sequence"/>
</dbReference>
<organism evidence="3 4">
    <name type="scientific">Gomphillus americanus</name>
    <dbReference type="NCBI Taxonomy" id="1940652"/>
    <lineage>
        <taxon>Eukaryota</taxon>
        <taxon>Fungi</taxon>
        <taxon>Dikarya</taxon>
        <taxon>Ascomycota</taxon>
        <taxon>Pezizomycotina</taxon>
        <taxon>Lecanoromycetes</taxon>
        <taxon>OSLEUM clade</taxon>
        <taxon>Ostropomycetidae</taxon>
        <taxon>Ostropales</taxon>
        <taxon>Graphidaceae</taxon>
        <taxon>Gomphilloideae</taxon>
        <taxon>Gomphillus</taxon>
    </lineage>
</organism>
<dbReference type="InterPro" id="IPR007111">
    <property type="entry name" value="NACHT_NTPase"/>
</dbReference>
<dbReference type="Gene3D" id="3.40.50.300">
    <property type="entry name" value="P-loop containing nucleotide triphosphate hydrolases"/>
    <property type="match status" value="1"/>
</dbReference>
<dbReference type="OrthoDB" id="7464126at2759"/>
<evidence type="ECO:0000313" key="4">
    <source>
        <dbReference type="Proteomes" id="UP000664169"/>
    </source>
</evidence>
<dbReference type="InterPro" id="IPR027417">
    <property type="entry name" value="P-loop_NTPase"/>
</dbReference>
<dbReference type="InterPro" id="IPR056884">
    <property type="entry name" value="NPHP3-like_N"/>
</dbReference>
<dbReference type="PROSITE" id="PS50837">
    <property type="entry name" value="NACHT"/>
    <property type="match status" value="1"/>
</dbReference>
<dbReference type="SUPFAM" id="SSF48452">
    <property type="entry name" value="TPR-like"/>
    <property type="match status" value="2"/>
</dbReference>
<feature type="domain" description="NACHT" evidence="2">
    <location>
        <begin position="287"/>
        <end position="406"/>
    </location>
</feature>
<dbReference type="InterPro" id="IPR019734">
    <property type="entry name" value="TPR_rpt"/>
</dbReference>
<name>A0A8H3F9T8_9LECA</name>
<dbReference type="Pfam" id="PF13374">
    <property type="entry name" value="TPR_10"/>
    <property type="match status" value="1"/>
</dbReference>
<evidence type="ECO:0000256" key="1">
    <source>
        <dbReference type="ARBA" id="ARBA00022737"/>
    </source>
</evidence>
<dbReference type="PANTHER" id="PTHR10039:SF15">
    <property type="entry name" value="NACHT DOMAIN-CONTAINING PROTEIN"/>
    <property type="match status" value="1"/>
</dbReference>
<reference evidence="3" key="1">
    <citation type="submission" date="2021-03" db="EMBL/GenBank/DDBJ databases">
        <authorList>
            <person name="Tagirdzhanova G."/>
        </authorList>
    </citation>
    <scope>NUCLEOTIDE SEQUENCE</scope>
</reference>
<dbReference type="Gene3D" id="1.25.40.10">
    <property type="entry name" value="Tetratricopeptide repeat domain"/>
    <property type="match status" value="2"/>
</dbReference>
<comment type="caution">
    <text evidence="3">The sequence shown here is derived from an EMBL/GenBank/DDBJ whole genome shotgun (WGS) entry which is preliminary data.</text>
</comment>
<dbReference type="InterPro" id="IPR011990">
    <property type="entry name" value="TPR-like_helical_dom_sf"/>
</dbReference>
<dbReference type="AlphaFoldDB" id="A0A8H3F9T8"/>
<accession>A0A8H3F9T8</accession>
<gene>
    <name evidence="3" type="ORF">GOMPHAMPRED_002079</name>
</gene>
<protein>
    <recommendedName>
        <fullName evidence="2">NACHT domain-containing protein</fullName>
    </recommendedName>
</protein>
<dbReference type="SMART" id="SM00028">
    <property type="entry name" value="TPR"/>
    <property type="match status" value="4"/>
</dbReference>
<dbReference type="SUPFAM" id="SSF52540">
    <property type="entry name" value="P-loop containing nucleoside triphosphate hydrolases"/>
    <property type="match status" value="1"/>
</dbReference>
<dbReference type="EMBL" id="CAJPDQ010000015">
    <property type="protein sequence ID" value="CAF9920403.1"/>
    <property type="molecule type" value="Genomic_DNA"/>
</dbReference>
<proteinExistence type="predicted"/>
<dbReference type="Pfam" id="PF24883">
    <property type="entry name" value="NPHP3_N"/>
    <property type="match status" value="1"/>
</dbReference>
<evidence type="ECO:0000259" key="2">
    <source>
        <dbReference type="PROSITE" id="PS50837"/>
    </source>
</evidence>
<keyword evidence="1" id="KW-0677">Repeat</keyword>
<evidence type="ECO:0000313" key="3">
    <source>
        <dbReference type="EMBL" id="CAF9920403.1"/>
    </source>
</evidence>
<dbReference type="Pfam" id="PF13424">
    <property type="entry name" value="TPR_12"/>
    <property type="match status" value="2"/>
</dbReference>
<sequence length="1050" mass="119546">MATSMISITDMEAYLKTISKAELQEYEFVTVKDVLLEIQKLGAEQSRSFADKTLRVLTPLISFVDRYAKSMDSIVQNLPCPAAIVWGCLRALIRFGKSVPYYFDGILQMVEKLGSQLVLYNRYDQLFHERADFQSALVATHKDAVVFLRSARKALSENATRTAWLRRIWVSFEGEFAEISQRLACRLTTLDQLCSYIHREVLHQDLEKQKIFRADTTKALQQLAAATATIQSSRILDDNVEDLIRWLRPIDYHGDWLSARQKHLSGTCQWLLEQNFYQEWARGPNGKIAWMVGNTGVGKTILSAFVIDQLQSNLASQLDGEAMLSYFYFRKSDVDRNTTLSMYRTILAQIIRMFPLHSDPVRSALNTSKMYGRRQLTWSDEPQELLQALLKRINKRSFLILDGLDECEDMESHLSKLIDFIGSRGLCQCLVFSRDIPYIREQLGVFPYLTVGKEMVDIDIRTYLSTKLDSQLLVGQDHAQLISLLTKRADGQFLFASLMAEELNHSTSPADLRTLAQGIPERLNAYYDQTMRKIMQVPSKRSRLAHDVFSFVFCSLRPMTWPELQHMLALSSISDSGDENEQLPYKSAVLSICQPFVEYDASRDIFQPAHSSMHQSLTTKAQDLPDREPVSKISLPYGHHKIAKVLLKFLKRVDHETVAHETVAHEHDTSLLLFATTYWCHHFLNSHLTDDLIGNAEDFLSSNSRRRAWLMDWLVMNRGIFPLPNILRTMAKLSDLLEGNGKFQSAKLDVLQDTVVILTMLNRATGTQSASKSKGVLSWYERDMIIRDLVRSYKISGRLDDGIKHFEEAMATIGNIDGHTVWILHGLGMLHDQQGSSELALKIQHEALSIQESSQAPTHLEQTLTHNELGRLYRHLWKYSLAKERHLHALSILREHGLDSTAESIFTKSHLAKCYRKEGQTLEAMAMHKDVLNTRVALLGAEHPHSLWDMSDLAKCYADMGKFAEACKLQEDSVRLRQKVLGIKHNDTLWAMNDLALMYEKQGNCETALKIHSQALDGQKALLGSAHPTTIWTYDRVLRLSGASAMVSVG</sequence>
<keyword evidence="4" id="KW-1185">Reference proteome</keyword>
<dbReference type="PANTHER" id="PTHR10039">
    <property type="entry name" value="AMELOGENIN"/>
    <property type="match status" value="1"/>
</dbReference>